<dbReference type="Proteomes" id="UP001159405">
    <property type="component" value="Unassembled WGS sequence"/>
</dbReference>
<evidence type="ECO:0008006" key="3">
    <source>
        <dbReference type="Google" id="ProtNLM"/>
    </source>
</evidence>
<reference evidence="1 2" key="1">
    <citation type="submission" date="2022-05" db="EMBL/GenBank/DDBJ databases">
        <authorList>
            <consortium name="Genoscope - CEA"/>
            <person name="William W."/>
        </authorList>
    </citation>
    <scope>NUCLEOTIDE SEQUENCE [LARGE SCALE GENOMIC DNA]</scope>
</reference>
<organism evidence="1 2">
    <name type="scientific">Porites lobata</name>
    <dbReference type="NCBI Taxonomy" id="104759"/>
    <lineage>
        <taxon>Eukaryota</taxon>
        <taxon>Metazoa</taxon>
        <taxon>Cnidaria</taxon>
        <taxon>Anthozoa</taxon>
        <taxon>Hexacorallia</taxon>
        <taxon>Scleractinia</taxon>
        <taxon>Fungiina</taxon>
        <taxon>Poritidae</taxon>
        <taxon>Porites</taxon>
    </lineage>
</organism>
<protein>
    <recommendedName>
        <fullName evidence="3">Retrotransposon gag domain-containing protein</fullName>
    </recommendedName>
</protein>
<dbReference type="PANTHER" id="PTHR33198">
    <property type="entry name" value="ANK_REP_REGION DOMAIN-CONTAINING PROTEIN-RELATED"/>
    <property type="match status" value="1"/>
</dbReference>
<comment type="caution">
    <text evidence="1">The sequence shown here is derived from an EMBL/GenBank/DDBJ whole genome shotgun (WGS) entry which is preliminary data.</text>
</comment>
<dbReference type="EMBL" id="CALNXK010000094">
    <property type="protein sequence ID" value="CAH3152514.1"/>
    <property type="molecule type" value="Genomic_DNA"/>
</dbReference>
<accession>A0ABN8PWT4</accession>
<evidence type="ECO:0000313" key="1">
    <source>
        <dbReference type="EMBL" id="CAH3152514.1"/>
    </source>
</evidence>
<evidence type="ECO:0000313" key="2">
    <source>
        <dbReference type="Proteomes" id="UP001159405"/>
    </source>
</evidence>
<keyword evidence="2" id="KW-1185">Reference proteome</keyword>
<sequence>MGELSGIKPPQMEWNDSDLPMAFKSFKQYCQLVFDGPLNAKEDKVKATYILLWIGEEGRKIFNSFDLTADEKAKPDAIFDKFATYLEPKSNFRIARYQLQGFKQADDESVDSFMARCKIQAQKCRFSDAELEERLIEQLIIGTRERKIQEVLLGKDDKLKLDKAMDIARTREATVNDMKSLDQQGASAPARSHDTNVDAIRQNSNLRCGKCGLSHEKKSAQLKVQGVESVTSGTTGNKCAEINKHRIGKLNLHSGSSLGAGYRTPSQVRTRYTQLRRQIQTLMSCVSRQLKLTVPMLLQ</sequence>
<gene>
    <name evidence="1" type="ORF">PLOB_00049282</name>
</gene>
<proteinExistence type="predicted"/>
<name>A0ABN8PWT4_9CNID</name>
<dbReference type="PANTHER" id="PTHR33198:SF20">
    <property type="entry name" value="RETROTRANSPOSON GAG DOMAIN-CONTAINING PROTEIN"/>
    <property type="match status" value="1"/>
</dbReference>